<organism evidence="1 2">
    <name type="scientific">Eubacterium plexicaudatum ASF492</name>
    <dbReference type="NCBI Taxonomy" id="1235802"/>
    <lineage>
        <taxon>Bacteria</taxon>
        <taxon>Bacillati</taxon>
        <taxon>Bacillota</taxon>
        <taxon>Clostridia</taxon>
        <taxon>Eubacteriales</taxon>
        <taxon>Eubacteriaceae</taxon>
        <taxon>Eubacterium</taxon>
    </lineage>
</organism>
<protein>
    <submittedName>
        <fullName evidence="1">Uncharacterized protein</fullName>
    </submittedName>
</protein>
<evidence type="ECO:0000313" key="2">
    <source>
        <dbReference type="Proteomes" id="UP000012589"/>
    </source>
</evidence>
<keyword evidence="2" id="KW-1185">Reference proteome</keyword>
<evidence type="ECO:0000313" key="1">
    <source>
        <dbReference type="EMBL" id="EMZ16721.1"/>
    </source>
</evidence>
<name>N1ZLH1_9FIRM</name>
<reference evidence="1 2" key="1">
    <citation type="journal article" date="2014" name="Genome Announc.">
        <title>Draft genome sequences of the altered schaedler flora, a defined bacterial community from gnotobiotic mice.</title>
        <authorList>
            <person name="Wannemuehler M.J."/>
            <person name="Overstreet A.M."/>
            <person name="Ward D.V."/>
            <person name="Phillips G.J."/>
        </authorList>
    </citation>
    <scope>NUCLEOTIDE SEQUENCE [LARGE SCALE GENOMIC DNA]</scope>
    <source>
        <strain evidence="1 2">ASF492</strain>
    </source>
</reference>
<dbReference type="AlphaFoldDB" id="N1ZLH1"/>
<comment type="caution">
    <text evidence="1">The sequence shown here is derived from an EMBL/GenBank/DDBJ whole genome shotgun (WGS) entry which is preliminary data.</text>
</comment>
<sequence>MLNSFFQGIFDTDMTTVISGQQRICQPQWEHRIPCHLKICRN</sequence>
<dbReference type="HOGENOM" id="CLU_3251688_0_0_9"/>
<gene>
    <name evidence="1" type="ORF">C823_06140</name>
</gene>
<proteinExistence type="predicted"/>
<dbReference type="Proteomes" id="UP000012589">
    <property type="component" value="Unassembled WGS sequence"/>
</dbReference>
<accession>N1ZLH1</accession>
<dbReference type="EMBL" id="AQFT01000226">
    <property type="protein sequence ID" value="EMZ16721.1"/>
    <property type="molecule type" value="Genomic_DNA"/>
</dbReference>